<evidence type="ECO:0000259" key="2">
    <source>
        <dbReference type="Pfam" id="PF00266"/>
    </source>
</evidence>
<dbReference type="InterPro" id="IPR015421">
    <property type="entry name" value="PyrdxlP-dep_Trfase_major"/>
</dbReference>
<keyword evidence="3" id="KW-0032">Aminotransferase</keyword>
<dbReference type="InterPro" id="IPR015422">
    <property type="entry name" value="PyrdxlP-dep_Trfase_small"/>
</dbReference>
<accession>A0ABW0FUU2</accession>
<dbReference type="EMBL" id="JBHSLF010000025">
    <property type="protein sequence ID" value="MFC5344941.1"/>
    <property type="molecule type" value="Genomic_DNA"/>
</dbReference>
<sequence>MTPSYKPLFSRALGLDPERLHFAAHSHHLWPDASFDGQVRAWVEANHFADRKWDLVFGEVIPEAQKHVAEELGLPDPDTVVFAPNTHDFLVRIVSGWETKPVRILTTDGEFHSFRRQAERWEESGEIVATRVPLEPFNTFDERFTAAAEAGGHDIILVSQVFFRTGRAIGCIDALAALAKPEGPWVVIDGYHGFMATPTDLSKVHDRIFYLAGGYKYAMTGEGACFLHGPPGFCERPVVTGWFAEFGNLSGPPGGVQYREDGGRFWGATFDSSGLYRFNAVRRMLEDEGLTTADVSAHADRLRTRFEQALAAGACGGLDAAEVLNPIGSGEGPHARFLALRHPDAQSWKARLLEAQIVTDVRDDTIRFGFGLYQSDEDVERLIAVCKRLF</sequence>
<dbReference type="Gene3D" id="3.40.640.10">
    <property type="entry name" value="Type I PLP-dependent aspartate aminotransferase-like (Major domain)"/>
    <property type="match status" value="1"/>
</dbReference>
<dbReference type="Gene3D" id="3.90.1150.10">
    <property type="entry name" value="Aspartate Aminotransferase, domain 1"/>
    <property type="match status" value="1"/>
</dbReference>
<keyword evidence="4" id="KW-1185">Reference proteome</keyword>
<dbReference type="Proteomes" id="UP001596152">
    <property type="component" value="Unassembled WGS sequence"/>
</dbReference>
<keyword evidence="1" id="KW-0663">Pyridoxal phosphate</keyword>
<dbReference type="Pfam" id="PF00266">
    <property type="entry name" value="Aminotran_5"/>
    <property type="match status" value="1"/>
</dbReference>
<evidence type="ECO:0000313" key="4">
    <source>
        <dbReference type="Proteomes" id="UP001596152"/>
    </source>
</evidence>
<evidence type="ECO:0000256" key="1">
    <source>
        <dbReference type="ARBA" id="ARBA00022898"/>
    </source>
</evidence>
<dbReference type="InterPro" id="IPR015424">
    <property type="entry name" value="PyrdxlP-dep_Trfase"/>
</dbReference>
<protein>
    <submittedName>
        <fullName evidence="3">Aminotransferase class V-fold PLP-dependent enzyme</fullName>
    </submittedName>
</protein>
<keyword evidence="3" id="KW-0808">Transferase</keyword>
<organism evidence="3 4">
    <name type="scientific">Brevundimonas staleyi</name>
    <dbReference type="NCBI Taxonomy" id="74326"/>
    <lineage>
        <taxon>Bacteria</taxon>
        <taxon>Pseudomonadati</taxon>
        <taxon>Pseudomonadota</taxon>
        <taxon>Alphaproteobacteria</taxon>
        <taxon>Caulobacterales</taxon>
        <taxon>Caulobacteraceae</taxon>
        <taxon>Brevundimonas</taxon>
    </lineage>
</organism>
<comment type="caution">
    <text evidence="3">The sequence shown here is derived from an EMBL/GenBank/DDBJ whole genome shotgun (WGS) entry which is preliminary data.</text>
</comment>
<dbReference type="RefSeq" id="WP_374038026.1">
    <property type="nucleotide sequence ID" value="NZ_CP169082.1"/>
</dbReference>
<dbReference type="GO" id="GO:0008483">
    <property type="term" value="F:transaminase activity"/>
    <property type="evidence" value="ECO:0007669"/>
    <property type="project" value="UniProtKB-KW"/>
</dbReference>
<name>A0ABW0FUU2_9CAUL</name>
<proteinExistence type="predicted"/>
<evidence type="ECO:0000313" key="3">
    <source>
        <dbReference type="EMBL" id="MFC5344941.1"/>
    </source>
</evidence>
<dbReference type="SUPFAM" id="SSF53383">
    <property type="entry name" value="PLP-dependent transferases"/>
    <property type="match status" value="1"/>
</dbReference>
<gene>
    <name evidence="3" type="ORF">ACFPIE_13535</name>
</gene>
<reference evidence="4" key="1">
    <citation type="journal article" date="2019" name="Int. J. Syst. Evol. Microbiol.">
        <title>The Global Catalogue of Microorganisms (GCM) 10K type strain sequencing project: providing services to taxonomists for standard genome sequencing and annotation.</title>
        <authorList>
            <consortium name="The Broad Institute Genomics Platform"/>
            <consortium name="The Broad Institute Genome Sequencing Center for Infectious Disease"/>
            <person name="Wu L."/>
            <person name="Ma J."/>
        </authorList>
    </citation>
    <scope>NUCLEOTIDE SEQUENCE [LARGE SCALE GENOMIC DNA]</scope>
    <source>
        <strain evidence="4">JCM 12125</strain>
    </source>
</reference>
<dbReference type="InterPro" id="IPR000192">
    <property type="entry name" value="Aminotrans_V_dom"/>
</dbReference>
<feature type="domain" description="Aminotransferase class V" evidence="2">
    <location>
        <begin position="59"/>
        <end position="224"/>
    </location>
</feature>